<sequence>MGCRLPKLRRAEERRSPGNIYSTLRRPQVETKVGVAYTYHFLDFLLGKEEVPVSSVLCLSSVRELPVQVRELYAQGFVLVAVHPFVHSCGPRHAHIQRQLHRAVLVRETPSSEKSQLRWGRQRLETDVCVAGHQTADPEVIQSYVKRIQDVAEQGVMFVGFLQQPGGGPCFLGQWDPEELSSLHSSPSPIHRHPFSANTSPTDPAEAYHNDVEPDHHPFQPHEDAEQNKPLLPREPDFSPLKPVQSLELSQEESNEQIQTLHISLEESLESPNQPQDHNKPSVDTVQWCPNQNQAGVQVTQLCASPAEAAGVTRQPKGQLPDLKHFNLSHQRDGQSSSSDSWLSSPELDRNHERKSSSSCTDGQSRVTTHNNNHIRLKSSEKDKDSSSRPAQARMQLFALYNHTEEINTSLRFYSLRVPLQVQREAGLITEVDTHWLDHMTQHFTSGAHLIDGFFYVEDENDNGVSSVDSVFIFQSSAEETTNASYDAIVVEQWTVVDGVVVKADYIPLLQSLAPYGWRLMCVLPTPIVKTNSDGSLSTKQILFLQRPVLQRKRKDFKMLNLRGRSKAKKKSSGEDERENTYPVMETEMDRLTRTSKEEEEDESLRRKSGDSGRSEGASPLPGGEEDEDDALHQKGYLFLSGSTVSVEEQEEETDVDAVPAFRQEKSVRWTDVCQRDDRGRVKEEVKTEERIKQQLFSGVC</sequence>
<dbReference type="PANTHER" id="PTHR17601:SF7">
    <property type="entry name" value="RAFTLIN ISOFORM X1"/>
    <property type="match status" value="1"/>
</dbReference>
<protein>
    <submittedName>
        <fullName evidence="9">Raftlin, lipid raft linker 1a</fullName>
    </submittedName>
</protein>
<dbReference type="Ensembl" id="ENSSAUT00010059104.1">
    <property type="protein sequence ID" value="ENSSAUP00010056261.1"/>
    <property type="gene ID" value="ENSSAUG00010023101.1"/>
</dbReference>
<dbReference type="AlphaFoldDB" id="A0A671Y562"/>
<evidence type="ECO:0000313" key="10">
    <source>
        <dbReference type="Proteomes" id="UP000472265"/>
    </source>
</evidence>
<dbReference type="InterPro" id="IPR028169">
    <property type="entry name" value="Raftlin"/>
</dbReference>
<evidence type="ECO:0000256" key="8">
    <source>
        <dbReference type="SAM" id="MobiDB-lite"/>
    </source>
</evidence>
<keyword evidence="5" id="KW-0472">Membrane</keyword>
<reference evidence="9" key="3">
    <citation type="submission" date="2025-09" db="UniProtKB">
        <authorList>
            <consortium name="Ensembl"/>
        </authorList>
    </citation>
    <scope>IDENTIFICATION</scope>
</reference>
<dbReference type="OMA" id="ARRNCEN"/>
<evidence type="ECO:0000256" key="6">
    <source>
        <dbReference type="ARBA" id="ARBA00023139"/>
    </source>
</evidence>
<feature type="compositionally biased region" description="Basic and acidic residues" evidence="8">
    <location>
        <begin position="347"/>
        <end position="356"/>
    </location>
</feature>
<comment type="similarity">
    <text evidence="2">Belongs to the raftlin family.</text>
</comment>
<feature type="region of interest" description="Disordered" evidence="8">
    <location>
        <begin position="329"/>
        <end position="391"/>
    </location>
</feature>
<dbReference type="Pfam" id="PF15250">
    <property type="entry name" value="Raftlin"/>
    <property type="match status" value="2"/>
</dbReference>
<dbReference type="GO" id="GO:0005886">
    <property type="term" value="C:plasma membrane"/>
    <property type="evidence" value="ECO:0007669"/>
    <property type="project" value="UniProtKB-SubCell"/>
</dbReference>
<keyword evidence="3" id="KW-1003">Cell membrane</keyword>
<name>A0A671Y562_SPAAU</name>
<feature type="compositionally biased region" description="Polar residues" evidence="8">
    <location>
        <begin position="357"/>
        <end position="374"/>
    </location>
</feature>
<feature type="compositionally biased region" description="Low complexity" evidence="8">
    <location>
        <begin position="336"/>
        <end position="345"/>
    </location>
</feature>
<feature type="compositionally biased region" description="Basic and acidic residues" evidence="8">
    <location>
        <begin position="604"/>
        <end position="614"/>
    </location>
</feature>
<keyword evidence="10" id="KW-1185">Reference proteome</keyword>
<feature type="region of interest" description="Disordered" evidence="8">
    <location>
        <begin position="565"/>
        <end position="637"/>
    </location>
</feature>
<comment type="subcellular location">
    <subcellularLocation>
        <location evidence="1">Cell membrane</location>
        <topology evidence="1">Lipid-anchor</topology>
    </subcellularLocation>
</comment>
<dbReference type="InParanoid" id="A0A671Y562"/>
<organism evidence="9 10">
    <name type="scientific">Sparus aurata</name>
    <name type="common">Gilthead sea bream</name>
    <dbReference type="NCBI Taxonomy" id="8175"/>
    <lineage>
        <taxon>Eukaryota</taxon>
        <taxon>Metazoa</taxon>
        <taxon>Chordata</taxon>
        <taxon>Craniata</taxon>
        <taxon>Vertebrata</taxon>
        <taxon>Euteleostomi</taxon>
        <taxon>Actinopterygii</taxon>
        <taxon>Neopterygii</taxon>
        <taxon>Teleostei</taxon>
        <taxon>Neoteleostei</taxon>
        <taxon>Acanthomorphata</taxon>
        <taxon>Eupercaria</taxon>
        <taxon>Spariformes</taxon>
        <taxon>Sparidae</taxon>
        <taxon>Sparus</taxon>
    </lineage>
</organism>
<accession>A0A671Y562</accession>
<feature type="compositionally biased region" description="Basic and acidic residues" evidence="8">
    <location>
        <begin position="588"/>
        <end position="597"/>
    </location>
</feature>
<feature type="region of interest" description="Disordered" evidence="8">
    <location>
        <begin position="181"/>
        <end position="258"/>
    </location>
</feature>
<proteinExistence type="inferred from homology"/>
<evidence type="ECO:0000313" key="9">
    <source>
        <dbReference type="Ensembl" id="ENSSAUP00010056261.1"/>
    </source>
</evidence>
<gene>
    <name evidence="9" type="primary">rftn1a</name>
</gene>
<evidence type="ECO:0000256" key="1">
    <source>
        <dbReference type="ARBA" id="ARBA00004193"/>
    </source>
</evidence>
<evidence type="ECO:0000256" key="3">
    <source>
        <dbReference type="ARBA" id="ARBA00022475"/>
    </source>
</evidence>
<keyword evidence="6" id="KW-0564">Palmitate</keyword>
<reference evidence="9" key="1">
    <citation type="submission" date="2021-04" db="EMBL/GenBank/DDBJ databases">
        <authorList>
            <consortium name="Wellcome Sanger Institute Data Sharing"/>
        </authorList>
    </citation>
    <scope>NUCLEOTIDE SEQUENCE [LARGE SCALE GENOMIC DNA]</scope>
</reference>
<feature type="compositionally biased region" description="Basic and acidic residues" evidence="8">
    <location>
        <begin position="378"/>
        <end position="387"/>
    </location>
</feature>
<evidence type="ECO:0000256" key="5">
    <source>
        <dbReference type="ARBA" id="ARBA00023136"/>
    </source>
</evidence>
<feature type="compositionally biased region" description="Basic and acidic residues" evidence="8">
    <location>
        <begin position="206"/>
        <end position="237"/>
    </location>
</feature>
<keyword evidence="4" id="KW-0519">Myristate</keyword>
<evidence type="ECO:0000256" key="2">
    <source>
        <dbReference type="ARBA" id="ARBA00006390"/>
    </source>
</evidence>
<dbReference type="PANTHER" id="PTHR17601">
    <property type="entry name" value="RAFTLIN-RELATED"/>
    <property type="match status" value="1"/>
</dbReference>
<evidence type="ECO:0000256" key="4">
    <source>
        <dbReference type="ARBA" id="ARBA00022707"/>
    </source>
</evidence>
<evidence type="ECO:0000256" key="7">
    <source>
        <dbReference type="ARBA" id="ARBA00023288"/>
    </source>
</evidence>
<dbReference type="Proteomes" id="UP000472265">
    <property type="component" value="Chromosome 3"/>
</dbReference>
<reference evidence="9" key="2">
    <citation type="submission" date="2025-08" db="UniProtKB">
        <authorList>
            <consortium name="Ensembl"/>
        </authorList>
    </citation>
    <scope>IDENTIFICATION</scope>
</reference>
<dbReference type="FunCoup" id="A0A671Y562">
    <property type="interactions" value="391"/>
</dbReference>
<keyword evidence="7" id="KW-0449">Lipoprotein</keyword>
<dbReference type="GeneTree" id="ENSGT00530000063609"/>